<accession>A0A6C1EAU9</accession>
<reference evidence="5 6" key="1">
    <citation type="journal article" date="2019" name="BMC Genomics">
        <title>Chromosome level assembly and comparative genome analysis confirm lager-brewing yeasts originated from a single hybridization.</title>
        <authorList>
            <person name="Salazar A.N."/>
            <person name="Gorter de Vries A.R."/>
            <person name="van den Broek M."/>
            <person name="Brouwers N."/>
            <person name="de la Torre Cortes P."/>
            <person name="Kuijpers N.G.A."/>
            <person name="Daran J.G."/>
            <person name="Abeel T."/>
        </authorList>
    </citation>
    <scope>NUCLEOTIDE SEQUENCE [LARGE SCALE GENOMIC DNA]</scope>
    <source>
        <strain evidence="5 6">CBS 1483</strain>
    </source>
</reference>
<sequence>MSIFFKSPIDIEILFDNEESRKHVDIASRSSSSSYKSMKESLPVYEDGESLGGIVTLRVRDGKKVDHLGIKVSVIGSIDMIKSHGSGNSSSKKSTSSTSSSTSNNGSSDIRKNSVDQFLCQSYDLCPAGELQHSQSFPFLFRDLSKRYESYKGKNVDVAYFVKVTVMRKSTDISKIKKLWVYLYNSIATAPNALSTNGPQANFNSASADGEDGASNKNDATPKKDGPVEAADDNQVLPAPHSTNEPKPVKLDIGIENCLHIEFEYAKSQYSLKEVIVGRIYFLLTRLRIKHMELSLITRESSGLQTSNVLTDSTAIRYEIMDGSPVKGETIPIRLFLSGYDLTPNVSCNYFNVKNYLSLVIIDEDGRRYFKQSEITLYRTR</sequence>
<gene>
    <name evidence="5" type="primary">PEP8_2</name>
    <name evidence="5" type="ORF">GRS66_008664</name>
</gene>
<dbReference type="FunFam" id="2.60.40.640:FF:000015">
    <property type="entry name" value="Vacuolar protein sorting-associated protein 26"/>
    <property type="match status" value="1"/>
</dbReference>
<keyword evidence="2" id="KW-0813">Transport</keyword>
<protein>
    <submittedName>
        <fullName evidence="5">Vacuolar protein sorting-associated protein 26</fullName>
    </submittedName>
</protein>
<dbReference type="OrthoDB" id="3821113at2759"/>
<dbReference type="Pfam" id="PF03643">
    <property type="entry name" value="Vps26"/>
    <property type="match status" value="1"/>
</dbReference>
<dbReference type="EMBL" id="CP049007">
    <property type="protein sequence ID" value="QID86061.1"/>
    <property type="molecule type" value="Genomic_DNA"/>
</dbReference>
<feature type="compositionally biased region" description="Low complexity" evidence="4">
    <location>
        <begin position="84"/>
        <end position="108"/>
    </location>
</feature>
<comment type="similarity">
    <text evidence="1">Belongs to the VPS26 family.</text>
</comment>
<name>A0A6C1EAU9_SACPS</name>
<dbReference type="InterPro" id="IPR014756">
    <property type="entry name" value="Ig_E-set"/>
</dbReference>
<keyword evidence="6" id="KW-1185">Reference proteome</keyword>
<dbReference type="PANTHER" id="PTHR12233">
    <property type="entry name" value="VACUOLAR PROTEIN SORTING 26 RELATED"/>
    <property type="match status" value="1"/>
</dbReference>
<dbReference type="GO" id="GO:0006886">
    <property type="term" value="P:intracellular protein transport"/>
    <property type="evidence" value="ECO:0007669"/>
    <property type="project" value="InterPro"/>
</dbReference>
<evidence type="ECO:0000313" key="6">
    <source>
        <dbReference type="Proteomes" id="UP000501346"/>
    </source>
</evidence>
<dbReference type="Gene3D" id="2.60.40.640">
    <property type="match status" value="2"/>
</dbReference>
<evidence type="ECO:0000313" key="5">
    <source>
        <dbReference type="EMBL" id="QID86061.1"/>
    </source>
</evidence>
<evidence type="ECO:0000256" key="2">
    <source>
        <dbReference type="ARBA" id="ARBA00022448"/>
    </source>
</evidence>
<dbReference type="SUPFAM" id="SSF81296">
    <property type="entry name" value="E set domains"/>
    <property type="match status" value="1"/>
</dbReference>
<evidence type="ECO:0000256" key="1">
    <source>
        <dbReference type="ARBA" id="ARBA00009100"/>
    </source>
</evidence>
<feature type="region of interest" description="Disordered" evidence="4">
    <location>
        <begin position="200"/>
        <end position="247"/>
    </location>
</feature>
<dbReference type="GO" id="GO:0042147">
    <property type="term" value="P:retrograde transport, endosome to Golgi"/>
    <property type="evidence" value="ECO:0007669"/>
    <property type="project" value="UniProtKB-ARBA"/>
</dbReference>
<dbReference type="GO" id="GO:0030904">
    <property type="term" value="C:retromer complex"/>
    <property type="evidence" value="ECO:0007669"/>
    <property type="project" value="UniProtKB-ARBA"/>
</dbReference>
<keyword evidence="3" id="KW-0653">Protein transport</keyword>
<feature type="region of interest" description="Disordered" evidence="4">
    <location>
        <begin position="84"/>
        <end position="109"/>
    </location>
</feature>
<proteinExistence type="inferred from homology"/>
<dbReference type="FunFam" id="2.60.40.640:FF:000035">
    <property type="entry name" value="Carboxypeptidase Y-deficient"/>
    <property type="match status" value="1"/>
</dbReference>
<evidence type="ECO:0000256" key="3">
    <source>
        <dbReference type="ARBA" id="ARBA00022927"/>
    </source>
</evidence>
<dbReference type="Proteomes" id="UP000501346">
    <property type="component" value="Chromosome SeX-ScX"/>
</dbReference>
<organism evidence="5 6">
    <name type="scientific">Saccharomyces pastorianus</name>
    <name type="common">Lager yeast</name>
    <name type="synonym">Saccharomyces cerevisiae x Saccharomyces eubayanus</name>
    <dbReference type="NCBI Taxonomy" id="27292"/>
    <lineage>
        <taxon>Eukaryota</taxon>
        <taxon>Fungi</taxon>
        <taxon>Dikarya</taxon>
        <taxon>Ascomycota</taxon>
        <taxon>Saccharomycotina</taxon>
        <taxon>Saccharomycetes</taxon>
        <taxon>Saccharomycetales</taxon>
        <taxon>Saccharomycetaceae</taxon>
        <taxon>Saccharomyces</taxon>
    </lineage>
</organism>
<dbReference type="AlphaFoldDB" id="A0A6C1EAU9"/>
<dbReference type="GO" id="GO:0005829">
    <property type="term" value="C:cytosol"/>
    <property type="evidence" value="ECO:0007669"/>
    <property type="project" value="GOC"/>
</dbReference>
<dbReference type="InterPro" id="IPR028934">
    <property type="entry name" value="Vps26-related"/>
</dbReference>
<evidence type="ECO:0000256" key="4">
    <source>
        <dbReference type="SAM" id="MobiDB-lite"/>
    </source>
</evidence>
<dbReference type="InterPro" id="IPR014752">
    <property type="entry name" value="Arrestin-like_C"/>
</dbReference>